<protein>
    <recommendedName>
        <fullName evidence="8">Vesicle transport protein</fullName>
    </recommendedName>
</protein>
<dbReference type="InterPro" id="IPR007305">
    <property type="entry name" value="Vesicle_transpt_Got1/SFT2"/>
</dbReference>
<keyword evidence="5 8" id="KW-1133">Transmembrane helix</keyword>
<keyword evidence="3 8" id="KW-0812">Transmembrane</keyword>
<dbReference type="PANTHER" id="PTHR23137:SF36">
    <property type="entry name" value="VESICLE TRANSPORT PROTEIN SFT2C"/>
    <property type="match status" value="1"/>
</dbReference>
<feature type="transmembrane region" description="Helical" evidence="8">
    <location>
        <begin position="137"/>
        <end position="157"/>
    </location>
</feature>
<keyword evidence="4 8" id="KW-0653">Protein transport</keyword>
<comment type="subcellular location">
    <subcellularLocation>
        <location evidence="1 8">Membrane</location>
        <topology evidence="1 8">Multi-pass membrane protein</topology>
    </subcellularLocation>
</comment>
<dbReference type="GO" id="GO:0016192">
    <property type="term" value="P:vesicle-mediated transport"/>
    <property type="evidence" value="ECO:0007669"/>
    <property type="project" value="InterPro"/>
</dbReference>
<evidence type="ECO:0000256" key="1">
    <source>
        <dbReference type="ARBA" id="ARBA00004141"/>
    </source>
</evidence>
<dbReference type="InterPro" id="IPR011691">
    <property type="entry name" value="Vesicle_transpt_SFT2"/>
</dbReference>
<dbReference type="OrthoDB" id="73614at2759"/>
<gene>
    <name evidence="9" type="ORF">DFA_03816</name>
</gene>
<evidence type="ECO:0000256" key="8">
    <source>
        <dbReference type="RuleBase" id="RU363111"/>
    </source>
</evidence>
<dbReference type="STRING" id="1054147.F4Q0H1"/>
<dbReference type="EMBL" id="GL883018">
    <property type="protein sequence ID" value="EGG18322.1"/>
    <property type="molecule type" value="Genomic_DNA"/>
</dbReference>
<evidence type="ECO:0000256" key="7">
    <source>
        <dbReference type="ARBA" id="ARBA00025800"/>
    </source>
</evidence>
<name>F4Q0H1_CACFS</name>
<evidence type="ECO:0000256" key="3">
    <source>
        <dbReference type="ARBA" id="ARBA00022692"/>
    </source>
</evidence>
<dbReference type="GeneID" id="14870749"/>
<evidence type="ECO:0000256" key="2">
    <source>
        <dbReference type="ARBA" id="ARBA00022448"/>
    </source>
</evidence>
<keyword evidence="10" id="KW-1185">Reference proteome</keyword>
<accession>F4Q0H1</accession>
<organism evidence="9 10">
    <name type="scientific">Cavenderia fasciculata</name>
    <name type="common">Slime mold</name>
    <name type="synonym">Dictyostelium fasciculatum</name>
    <dbReference type="NCBI Taxonomy" id="261658"/>
    <lineage>
        <taxon>Eukaryota</taxon>
        <taxon>Amoebozoa</taxon>
        <taxon>Evosea</taxon>
        <taxon>Eumycetozoa</taxon>
        <taxon>Dictyostelia</taxon>
        <taxon>Acytosteliales</taxon>
        <taxon>Cavenderiaceae</taxon>
        <taxon>Cavenderia</taxon>
    </lineage>
</organism>
<dbReference type="GO" id="GO:0005737">
    <property type="term" value="C:cytoplasm"/>
    <property type="evidence" value="ECO:0007669"/>
    <property type="project" value="UniProtKB-ARBA"/>
</dbReference>
<comment type="similarity">
    <text evidence="7 8">Belongs to the SFT2 family.</text>
</comment>
<comment type="function">
    <text evidence="8">May be involved in fusion of retrograde transport vesicles derived from an endocytic compartment with the Golgi complex.</text>
</comment>
<feature type="transmembrane region" description="Helical" evidence="8">
    <location>
        <begin position="163"/>
        <end position="181"/>
    </location>
</feature>
<dbReference type="PANTHER" id="PTHR23137">
    <property type="entry name" value="VESICLE TRANSPORT PROTEIN-RELATED"/>
    <property type="match status" value="1"/>
</dbReference>
<evidence type="ECO:0000256" key="5">
    <source>
        <dbReference type="ARBA" id="ARBA00022989"/>
    </source>
</evidence>
<keyword evidence="6 8" id="KW-0472">Membrane</keyword>
<dbReference type="RefSeq" id="XP_004366226.1">
    <property type="nucleotide sequence ID" value="XM_004366169.1"/>
</dbReference>
<dbReference type="GO" id="GO:0016020">
    <property type="term" value="C:membrane"/>
    <property type="evidence" value="ECO:0007669"/>
    <property type="project" value="UniProtKB-SubCell"/>
</dbReference>
<evidence type="ECO:0000256" key="6">
    <source>
        <dbReference type="ARBA" id="ARBA00023136"/>
    </source>
</evidence>
<reference evidence="10" key="1">
    <citation type="journal article" date="2011" name="Genome Res.">
        <title>Phylogeny-wide analysis of social amoeba genomes highlights ancient origins for complex intercellular communication.</title>
        <authorList>
            <person name="Heidel A.J."/>
            <person name="Lawal H.M."/>
            <person name="Felder M."/>
            <person name="Schilde C."/>
            <person name="Helps N.R."/>
            <person name="Tunggal B."/>
            <person name="Rivero F."/>
            <person name="John U."/>
            <person name="Schleicher M."/>
            <person name="Eichinger L."/>
            <person name="Platzer M."/>
            <person name="Noegel A.A."/>
            <person name="Schaap P."/>
            <person name="Gloeckner G."/>
        </authorList>
    </citation>
    <scope>NUCLEOTIDE SEQUENCE [LARGE SCALE GENOMIC DNA]</scope>
    <source>
        <strain evidence="10">SH3</strain>
    </source>
</reference>
<dbReference type="Proteomes" id="UP000007797">
    <property type="component" value="Unassembled WGS sequence"/>
</dbReference>
<evidence type="ECO:0000313" key="10">
    <source>
        <dbReference type="Proteomes" id="UP000007797"/>
    </source>
</evidence>
<keyword evidence="2 8" id="KW-0813">Transport</keyword>
<dbReference type="Pfam" id="PF04178">
    <property type="entry name" value="Got1"/>
    <property type="match status" value="1"/>
</dbReference>
<evidence type="ECO:0000256" key="4">
    <source>
        <dbReference type="ARBA" id="ARBA00022927"/>
    </source>
</evidence>
<feature type="transmembrane region" description="Helical" evidence="8">
    <location>
        <begin position="105"/>
        <end position="125"/>
    </location>
</feature>
<dbReference type="GO" id="GO:0012505">
    <property type="term" value="C:endomembrane system"/>
    <property type="evidence" value="ECO:0007669"/>
    <property type="project" value="UniProtKB-ARBA"/>
</dbReference>
<dbReference type="GO" id="GO:0015031">
    <property type="term" value="P:protein transport"/>
    <property type="evidence" value="ECO:0007669"/>
    <property type="project" value="UniProtKB-KW"/>
</dbReference>
<proteinExistence type="inferred from homology"/>
<feature type="transmembrane region" description="Helical" evidence="8">
    <location>
        <begin position="77"/>
        <end position="99"/>
    </location>
</feature>
<dbReference type="AlphaFoldDB" id="F4Q0H1"/>
<dbReference type="KEGG" id="dfa:DFA_03816"/>
<dbReference type="OMA" id="CVREAIW"/>
<sequence length="212" mass="23948">MSNQLDNLEFHNNRTFFDGVTGNINGGTQQFWNDIQGQGEGVFNKLKTTVGIGGPQKDPTFYEEVQQQSSFTYVQRLTVFLVLMAIGVGFIIMSTFFIFAPKTFAKFYTIGSLCVIIGLVFLVGLKKQYQNIISSKERLYSTLIYLSSIFGTLYCALGLKSTILTMFLVICQFISVVWYSLSYIPFGQAMLSSITTKLFGLSRRRYNVIQPK</sequence>
<evidence type="ECO:0000313" key="9">
    <source>
        <dbReference type="EMBL" id="EGG18322.1"/>
    </source>
</evidence>